<accession>A0A9E4N037</accession>
<dbReference type="FunFam" id="3.40.50.300:FF:000006">
    <property type="entry name" value="DNA-binding transcriptional regulator NtrC"/>
    <property type="match status" value="1"/>
</dbReference>
<keyword evidence="1" id="KW-0547">Nucleotide-binding</keyword>
<proteinExistence type="predicted"/>
<evidence type="ECO:0000313" key="9">
    <source>
        <dbReference type="EMBL" id="MCG7938405.1"/>
    </source>
</evidence>
<dbReference type="PROSITE" id="PS50110">
    <property type="entry name" value="RESPONSE_REGULATORY"/>
    <property type="match status" value="1"/>
</dbReference>
<dbReference type="InterPro" id="IPR009057">
    <property type="entry name" value="Homeodomain-like_sf"/>
</dbReference>
<dbReference type="Gene3D" id="1.10.8.60">
    <property type="match status" value="1"/>
</dbReference>
<dbReference type="Pfam" id="PF00158">
    <property type="entry name" value="Sigma54_activat"/>
    <property type="match status" value="1"/>
</dbReference>
<dbReference type="InterPro" id="IPR025944">
    <property type="entry name" value="Sigma_54_int_dom_CS"/>
</dbReference>
<evidence type="ECO:0000259" key="8">
    <source>
        <dbReference type="PROSITE" id="PS50110"/>
    </source>
</evidence>
<dbReference type="GO" id="GO:0006355">
    <property type="term" value="P:regulation of DNA-templated transcription"/>
    <property type="evidence" value="ECO:0007669"/>
    <property type="project" value="InterPro"/>
</dbReference>
<dbReference type="Gene3D" id="3.40.50.2300">
    <property type="match status" value="1"/>
</dbReference>
<dbReference type="Pfam" id="PF00072">
    <property type="entry name" value="Response_reg"/>
    <property type="match status" value="1"/>
</dbReference>
<keyword evidence="6" id="KW-0597">Phosphoprotein</keyword>
<dbReference type="PROSITE" id="PS50045">
    <property type="entry name" value="SIGMA54_INTERACT_4"/>
    <property type="match status" value="1"/>
</dbReference>
<evidence type="ECO:0000256" key="6">
    <source>
        <dbReference type="PROSITE-ProRule" id="PRU00169"/>
    </source>
</evidence>
<dbReference type="Gene3D" id="3.40.50.300">
    <property type="entry name" value="P-loop containing nucleotide triphosphate hydrolases"/>
    <property type="match status" value="1"/>
</dbReference>
<dbReference type="AlphaFoldDB" id="A0A9E4N037"/>
<dbReference type="SMART" id="SM00448">
    <property type="entry name" value="REC"/>
    <property type="match status" value="1"/>
</dbReference>
<evidence type="ECO:0000256" key="5">
    <source>
        <dbReference type="ARBA" id="ARBA00023163"/>
    </source>
</evidence>
<feature type="domain" description="Sigma-54 factor interaction" evidence="7">
    <location>
        <begin position="169"/>
        <end position="397"/>
    </location>
</feature>
<evidence type="ECO:0000313" key="10">
    <source>
        <dbReference type="Proteomes" id="UP000886687"/>
    </source>
</evidence>
<keyword evidence="4" id="KW-0238">DNA-binding</keyword>
<dbReference type="InterPro" id="IPR002197">
    <property type="entry name" value="HTH_Fis"/>
</dbReference>
<dbReference type="InterPro" id="IPR003593">
    <property type="entry name" value="AAA+_ATPase"/>
</dbReference>
<dbReference type="PRINTS" id="PR01590">
    <property type="entry name" value="HTHFIS"/>
</dbReference>
<dbReference type="Pfam" id="PF02954">
    <property type="entry name" value="HTH_8"/>
    <property type="match status" value="1"/>
</dbReference>
<gene>
    <name evidence="9" type="ORF">JAZ04_06035</name>
</gene>
<evidence type="ECO:0000256" key="2">
    <source>
        <dbReference type="ARBA" id="ARBA00022840"/>
    </source>
</evidence>
<protein>
    <submittedName>
        <fullName evidence="9">Sigma-54 dependent transcriptional regulator</fullName>
    </submittedName>
</protein>
<keyword evidence="3" id="KW-0805">Transcription regulation</keyword>
<dbReference type="InterPro" id="IPR025943">
    <property type="entry name" value="Sigma_54_int_dom_ATP-bd_2"/>
</dbReference>
<dbReference type="CDD" id="cd00156">
    <property type="entry name" value="REC"/>
    <property type="match status" value="1"/>
</dbReference>
<dbReference type="EMBL" id="JAEPDI010000002">
    <property type="protein sequence ID" value="MCG7938405.1"/>
    <property type="molecule type" value="Genomic_DNA"/>
</dbReference>
<dbReference type="GO" id="GO:0005524">
    <property type="term" value="F:ATP binding"/>
    <property type="evidence" value="ECO:0007669"/>
    <property type="project" value="UniProtKB-KW"/>
</dbReference>
<dbReference type="GO" id="GO:0043565">
    <property type="term" value="F:sequence-specific DNA binding"/>
    <property type="evidence" value="ECO:0007669"/>
    <property type="project" value="InterPro"/>
</dbReference>
<dbReference type="PANTHER" id="PTHR32071">
    <property type="entry name" value="TRANSCRIPTIONAL REGULATORY PROTEIN"/>
    <property type="match status" value="1"/>
</dbReference>
<dbReference type="CDD" id="cd00009">
    <property type="entry name" value="AAA"/>
    <property type="match status" value="1"/>
</dbReference>
<evidence type="ECO:0000256" key="1">
    <source>
        <dbReference type="ARBA" id="ARBA00022741"/>
    </source>
</evidence>
<dbReference type="InterPro" id="IPR001789">
    <property type="entry name" value="Sig_transdc_resp-reg_receiver"/>
</dbReference>
<dbReference type="PROSITE" id="PS00688">
    <property type="entry name" value="SIGMA54_INTERACT_3"/>
    <property type="match status" value="1"/>
</dbReference>
<sequence length="470" mass="52618">MNIKTEELVVRDESTSVYHKEGTTSRMTSVLIVDDEPGILSFLQKGLRRHFGLVETAKDVSTAEELRRHCHFDLIITDIRLPGHRGGVEWVRELREQGGTTGVIFMTAHADLETAISALRAGAEDFIMKPFRMEQMVASVERYLDRQKMQRENFVLRRQVDQIYDSSGIVGECQQMHALCEVVKRVAPMPSTVLIEGESGTGKELAARAIHDLSNRSGSFVPVNCGAMSAELLESELFGHVKGAFTGAHLSRDGLFTYANGGTLFLDEIGEMPLSMQAHLLRSLEERTIRPVGSNREVPVDVRIIAATNRDLGNEVQKGEFREDLYYRLNVLTLRMPALRERREDIPLLANHFMHTLASDLGIDVPVLGENEIELLLHYEWPGNVRELKNVIERCLLLNRSPSLCITGTEKQDGEAIPEQSEASLQLEAVEKRHILKVLELHGGNKSAAARVLGISRKTLERKAQAWGIT</sequence>
<dbReference type="PROSITE" id="PS00676">
    <property type="entry name" value="SIGMA54_INTERACT_2"/>
    <property type="match status" value="1"/>
</dbReference>
<dbReference type="Proteomes" id="UP000886687">
    <property type="component" value="Unassembled WGS sequence"/>
</dbReference>
<dbReference type="PANTHER" id="PTHR32071:SF91">
    <property type="entry name" value="TUNGSTATE-RESPONSIVE TWO COMPONENT SIGMA54-DEPENDENT SIGNAL TRANSDUCTION SYSTEM RESPONSE REGULATOR FIS FAMILY"/>
    <property type="match status" value="1"/>
</dbReference>
<evidence type="ECO:0000256" key="3">
    <source>
        <dbReference type="ARBA" id="ARBA00023015"/>
    </source>
</evidence>
<dbReference type="GO" id="GO:0000160">
    <property type="term" value="P:phosphorelay signal transduction system"/>
    <property type="evidence" value="ECO:0007669"/>
    <property type="project" value="InterPro"/>
</dbReference>
<dbReference type="InterPro" id="IPR011006">
    <property type="entry name" value="CheY-like_superfamily"/>
</dbReference>
<dbReference type="InterPro" id="IPR058031">
    <property type="entry name" value="AAA_lid_NorR"/>
</dbReference>
<name>A0A9E4N037_9GAMM</name>
<feature type="modified residue" description="4-aspartylphosphate" evidence="6">
    <location>
        <position position="78"/>
    </location>
</feature>
<keyword evidence="5" id="KW-0804">Transcription</keyword>
<comment type="caution">
    <text evidence="9">The sequence shown here is derived from an EMBL/GenBank/DDBJ whole genome shotgun (WGS) entry which is preliminary data.</text>
</comment>
<dbReference type="Gene3D" id="1.10.10.60">
    <property type="entry name" value="Homeodomain-like"/>
    <property type="match status" value="1"/>
</dbReference>
<dbReference type="SUPFAM" id="SSF46689">
    <property type="entry name" value="Homeodomain-like"/>
    <property type="match status" value="1"/>
</dbReference>
<dbReference type="SUPFAM" id="SSF52172">
    <property type="entry name" value="CheY-like"/>
    <property type="match status" value="1"/>
</dbReference>
<reference evidence="9" key="1">
    <citation type="journal article" date="2021" name="Proc. Natl. Acad. Sci. U.S.A.">
        <title>Global biogeography of chemosynthetic symbionts reveals both localized and globally distributed symbiont groups. .</title>
        <authorList>
            <person name="Osvatic J.T."/>
            <person name="Wilkins L.G.E."/>
            <person name="Leibrecht L."/>
            <person name="Leray M."/>
            <person name="Zauner S."/>
            <person name="Polzin J."/>
            <person name="Camacho Y."/>
            <person name="Gros O."/>
            <person name="van Gils J.A."/>
            <person name="Eisen J.A."/>
            <person name="Petersen J.M."/>
            <person name="Yuen B."/>
        </authorList>
    </citation>
    <scope>NUCLEOTIDE SEQUENCE</scope>
    <source>
        <strain evidence="9">MAGL173</strain>
    </source>
</reference>
<feature type="domain" description="Response regulatory" evidence="8">
    <location>
        <begin position="29"/>
        <end position="144"/>
    </location>
</feature>
<dbReference type="SUPFAM" id="SSF52540">
    <property type="entry name" value="P-loop containing nucleoside triphosphate hydrolases"/>
    <property type="match status" value="1"/>
</dbReference>
<dbReference type="Pfam" id="PF25601">
    <property type="entry name" value="AAA_lid_14"/>
    <property type="match status" value="1"/>
</dbReference>
<organism evidence="9 10">
    <name type="scientific">Candidatus Thiodiazotropha lotti</name>
    <dbReference type="NCBI Taxonomy" id="2792787"/>
    <lineage>
        <taxon>Bacteria</taxon>
        <taxon>Pseudomonadati</taxon>
        <taxon>Pseudomonadota</taxon>
        <taxon>Gammaproteobacteria</taxon>
        <taxon>Chromatiales</taxon>
        <taxon>Sedimenticolaceae</taxon>
        <taxon>Candidatus Thiodiazotropha</taxon>
    </lineage>
</organism>
<dbReference type="InterPro" id="IPR027417">
    <property type="entry name" value="P-loop_NTPase"/>
</dbReference>
<keyword evidence="2" id="KW-0067">ATP-binding</keyword>
<dbReference type="InterPro" id="IPR002078">
    <property type="entry name" value="Sigma_54_int"/>
</dbReference>
<dbReference type="SMART" id="SM00382">
    <property type="entry name" value="AAA"/>
    <property type="match status" value="1"/>
</dbReference>
<evidence type="ECO:0000259" key="7">
    <source>
        <dbReference type="PROSITE" id="PS50045"/>
    </source>
</evidence>
<evidence type="ECO:0000256" key="4">
    <source>
        <dbReference type="ARBA" id="ARBA00023125"/>
    </source>
</evidence>